<comment type="subcellular location">
    <subcellularLocation>
        <location evidence="1">Membrane</location>
    </subcellularLocation>
</comment>
<reference evidence="7" key="1">
    <citation type="submission" date="2021-10" db="EMBL/GenBank/DDBJ databases">
        <title>Tropical sea cucumber genome reveals ecological adaptation and Cuvierian tubules defense mechanism.</title>
        <authorList>
            <person name="Chen T."/>
        </authorList>
    </citation>
    <scope>NUCLEOTIDE SEQUENCE</scope>
    <source>
        <strain evidence="7">Nanhai2018</strain>
        <tissue evidence="7">Muscle</tissue>
    </source>
</reference>
<dbReference type="PANTHER" id="PTHR47767:SF1">
    <property type="entry name" value="ADHESION G PROTEIN-COUPLED RECEPTOR G7"/>
    <property type="match status" value="1"/>
</dbReference>
<gene>
    <name evidence="7" type="ORF">HOLleu_37857</name>
</gene>
<keyword evidence="4" id="KW-0472">Membrane</keyword>
<dbReference type="Proteomes" id="UP001152320">
    <property type="component" value="Chromosome 20"/>
</dbReference>
<dbReference type="PANTHER" id="PTHR47767">
    <property type="entry name" value="ADHESION G PROTEIN-COUPLED RECEPTOR G7"/>
    <property type="match status" value="1"/>
</dbReference>
<dbReference type="PROSITE" id="PS50221">
    <property type="entry name" value="GAIN_B"/>
    <property type="match status" value="1"/>
</dbReference>
<protein>
    <submittedName>
        <fullName evidence="7">Adhesion G protein-coupled receptor L3</fullName>
    </submittedName>
</protein>
<evidence type="ECO:0000313" key="8">
    <source>
        <dbReference type="Proteomes" id="UP001152320"/>
    </source>
</evidence>
<evidence type="ECO:0000256" key="3">
    <source>
        <dbReference type="ARBA" id="ARBA00022989"/>
    </source>
</evidence>
<evidence type="ECO:0000259" key="6">
    <source>
        <dbReference type="PROSITE" id="PS50221"/>
    </source>
</evidence>
<dbReference type="EMBL" id="JAIZAY010000020">
    <property type="protein sequence ID" value="KAJ8022849.1"/>
    <property type="molecule type" value="Genomic_DNA"/>
</dbReference>
<sequence>MEQTVVPISFFLYGNSHLCILCKPLEQVNVESSSNATFKEVISSKIISARIEDQDVLSTRFPDDSHVITKFITDSTLDIGETIPTEECFFWLYNERTGEGFWSNDGCNKMPDELDLTVCSYNRLGSFAVLVVRSVIPYIFKDILIQ</sequence>
<name>A0A9Q1BF25_HOLLE</name>
<evidence type="ECO:0000256" key="4">
    <source>
        <dbReference type="ARBA" id="ARBA00023136"/>
    </source>
</evidence>
<keyword evidence="3" id="KW-1133">Transmembrane helix</keyword>
<dbReference type="Pfam" id="PF01825">
    <property type="entry name" value="GPS"/>
    <property type="match status" value="1"/>
</dbReference>
<evidence type="ECO:0000256" key="1">
    <source>
        <dbReference type="ARBA" id="ARBA00004370"/>
    </source>
</evidence>
<evidence type="ECO:0000256" key="2">
    <source>
        <dbReference type="ARBA" id="ARBA00022692"/>
    </source>
</evidence>
<organism evidence="7 8">
    <name type="scientific">Holothuria leucospilota</name>
    <name type="common">Black long sea cucumber</name>
    <name type="synonym">Mertensiothuria leucospilota</name>
    <dbReference type="NCBI Taxonomy" id="206669"/>
    <lineage>
        <taxon>Eukaryota</taxon>
        <taxon>Metazoa</taxon>
        <taxon>Echinodermata</taxon>
        <taxon>Eleutherozoa</taxon>
        <taxon>Echinozoa</taxon>
        <taxon>Holothuroidea</taxon>
        <taxon>Aspidochirotacea</taxon>
        <taxon>Aspidochirotida</taxon>
        <taxon>Holothuriidae</taxon>
        <taxon>Holothuria</taxon>
    </lineage>
</organism>
<dbReference type="InterPro" id="IPR046338">
    <property type="entry name" value="GAIN_dom_sf"/>
</dbReference>
<dbReference type="InterPro" id="IPR000203">
    <property type="entry name" value="GPS"/>
</dbReference>
<dbReference type="Gene3D" id="2.60.220.50">
    <property type="match status" value="1"/>
</dbReference>
<dbReference type="InterPro" id="IPR053066">
    <property type="entry name" value="ADGR_G7"/>
</dbReference>
<evidence type="ECO:0000256" key="5">
    <source>
        <dbReference type="ARBA" id="ARBA00023157"/>
    </source>
</evidence>
<comment type="caution">
    <text evidence="7">The sequence shown here is derived from an EMBL/GenBank/DDBJ whole genome shotgun (WGS) entry which is preliminary data.</text>
</comment>
<keyword evidence="8" id="KW-1185">Reference proteome</keyword>
<keyword evidence="7" id="KW-0675">Receptor</keyword>
<proteinExistence type="predicted"/>
<accession>A0A9Q1BF25</accession>
<dbReference type="GO" id="GO:0016020">
    <property type="term" value="C:membrane"/>
    <property type="evidence" value="ECO:0007669"/>
    <property type="project" value="UniProtKB-SubCell"/>
</dbReference>
<evidence type="ECO:0000313" key="7">
    <source>
        <dbReference type="EMBL" id="KAJ8022849.1"/>
    </source>
</evidence>
<dbReference type="InterPro" id="IPR057244">
    <property type="entry name" value="GAIN_B"/>
</dbReference>
<keyword evidence="5" id="KW-1015">Disulfide bond</keyword>
<feature type="domain" description="GAIN-B" evidence="6">
    <location>
        <begin position="1"/>
        <end position="137"/>
    </location>
</feature>
<keyword evidence="2" id="KW-0812">Transmembrane</keyword>
<dbReference type="AlphaFoldDB" id="A0A9Q1BF25"/>